<dbReference type="Proteomes" id="UP000444318">
    <property type="component" value="Unassembled WGS sequence"/>
</dbReference>
<protein>
    <submittedName>
        <fullName evidence="1">Uncharacterized protein</fullName>
    </submittedName>
</protein>
<evidence type="ECO:0000313" key="2">
    <source>
        <dbReference type="Proteomes" id="UP000444318"/>
    </source>
</evidence>
<accession>A0A843SJD4</accession>
<evidence type="ECO:0000313" key="1">
    <source>
        <dbReference type="EMBL" id="MQA22190.1"/>
    </source>
</evidence>
<dbReference type="RefSeq" id="WP_152807672.1">
    <property type="nucleotide sequence ID" value="NZ_WHUF01000006.1"/>
</dbReference>
<comment type="caution">
    <text evidence="1">The sequence shown here is derived from an EMBL/GenBank/DDBJ whole genome shotgun (WGS) entry which is preliminary data.</text>
</comment>
<sequence length="150" mass="17039">MHDYQRPPTLYRYGVREDLELALTQGQFILTPANSCLTLSLSKAWDRKLFELFSSDSCLVIHNTEEFGERLHRAVQRTLPSWAGIDGAVEYGTRAALGVAFTKTAAEAQEQEWQFAWRAMQAKLSLNPVLVKIGSLENFAELRDRDTYLA</sequence>
<gene>
    <name evidence="1" type="ORF">GEV01_21990</name>
</gene>
<reference evidence="1 2" key="1">
    <citation type="submission" date="2019-10" db="EMBL/GenBank/DDBJ databases">
        <title>Two novel species isolated from a subtropical stream in China.</title>
        <authorList>
            <person name="Lu H."/>
        </authorList>
    </citation>
    <scope>NUCLEOTIDE SEQUENCE [LARGE SCALE GENOMIC DNA]</scope>
    <source>
        <strain evidence="1 2">FT103W</strain>
    </source>
</reference>
<keyword evidence="2" id="KW-1185">Reference proteome</keyword>
<name>A0A843SJD4_9BURK</name>
<proteinExistence type="predicted"/>
<dbReference type="EMBL" id="WHUF01000006">
    <property type="protein sequence ID" value="MQA22190.1"/>
    <property type="molecule type" value="Genomic_DNA"/>
</dbReference>
<organism evidence="1 2">
    <name type="scientific">Rugamonas rivuli</name>
    <dbReference type="NCBI Taxonomy" id="2743358"/>
    <lineage>
        <taxon>Bacteria</taxon>
        <taxon>Pseudomonadati</taxon>
        <taxon>Pseudomonadota</taxon>
        <taxon>Betaproteobacteria</taxon>
        <taxon>Burkholderiales</taxon>
        <taxon>Oxalobacteraceae</taxon>
        <taxon>Telluria group</taxon>
        <taxon>Rugamonas</taxon>
    </lineage>
</organism>
<dbReference type="AlphaFoldDB" id="A0A843SJD4"/>